<protein>
    <submittedName>
        <fullName evidence="1">Uncharacterized protein</fullName>
    </submittedName>
</protein>
<dbReference type="EMBL" id="CM037028">
    <property type="protein sequence ID" value="KAH7656030.1"/>
    <property type="molecule type" value="Genomic_DNA"/>
</dbReference>
<evidence type="ECO:0000313" key="2">
    <source>
        <dbReference type="Proteomes" id="UP000827976"/>
    </source>
</evidence>
<evidence type="ECO:0000313" key="1">
    <source>
        <dbReference type="EMBL" id="KAH7656030.1"/>
    </source>
</evidence>
<sequence>MLAPSSKHLLNKLAEIPSDVLWNIGDEDLDTRIRASNELFNFVNMLEFKESRQKILTLIEYLVTDLMSPGQPHYRKKGGIVGLAVLTVALNKRFAAPFLHVRNLTITCLIE</sequence>
<reference evidence="2" key="1">
    <citation type="journal article" date="2022" name="Nat. Commun.">
        <title>Chromosome evolution and the genetic basis of agronomically important traits in greater yam.</title>
        <authorList>
            <person name="Bredeson J.V."/>
            <person name="Lyons J.B."/>
            <person name="Oniyinde I.O."/>
            <person name="Okereke N.R."/>
            <person name="Kolade O."/>
            <person name="Nnabue I."/>
            <person name="Nwadili C.O."/>
            <person name="Hribova E."/>
            <person name="Parker M."/>
            <person name="Nwogha J."/>
            <person name="Shu S."/>
            <person name="Carlson J."/>
            <person name="Kariba R."/>
            <person name="Muthemba S."/>
            <person name="Knop K."/>
            <person name="Barton G.J."/>
            <person name="Sherwood A.V."/>
            <person name="Lopez-Montes A."/>
            <person name="Asiedu R."/>
            <person name="Jamnadass R."/>
            <person name="Muchugi A."/>
            <person name="Goodstein D."/>
            <person name="Egesi C.N."/>
            <person name="Featherston J."/>
            <person name="Asfaw A."/>
            <person name="Simpson G.G."/>
            <person name="Dolezel J."/>
            <person name="Hendre P.S."/>
            <person name="Van Deynze A."/>
            <person name="Kumar P.L."/>
            <person name="Obidiegwu J.E."/>
            <person name="Bhattacharjee R."/>
            <person name="Rokhsar D.S."/>
        </authorList>
    </citation>
    <scope>NUCLEOTIDE SEQUENCE [LARGE SCALE GENOMIC DNA]</scope>
    <source>
        <strain evidence="2">cv. TDa95/00328</strain>
    </source>
</reference>
<dbReference type="Proteomes" id="UP000827976">
    <property type="component" value="Chromosome 18"/>
</dbReference>
<gene>
    <name evidence="1" type="ORF">IHE45_18G052300</name>
</gene>
<accession>A0ACB7U6T6</accession>
<name>A0ACB7U6T6_DIOAL</name>
<organism evidence="1 2">
    <name type="scientific">Dioscorea alata</name>
    <name type="common">Purple yam</name>
    <dbReference type="NCBI Taxonomy" id="55571"/>
    <lineage>
        <taxon>Eukaryota</taxon>
        <taxon>Viridiplantae</taxon>
        <taxon>Streptophyta</taxon>
        <taxon>Embryophyta</taxon>
        <taxon>Tracheophyta</taxon>
        <taxon>Spermatophyta</taxon>
        <taxon>Magnoliopsida</taxon>
        <taxon>Liliopsida</taxon>
        <taxon>Dioscoreales</taxon>
        <taxon>Dioscoreaceae</taxon>
        <taxon>Dioscorea</taxon>
    </lineage>
</organism>
<keyword evidence="2" id="KW-1185">Reference proteome</keyword>
<comment type="caution">
    <text evidence="1">The sequence shown here is derived from an EMBL/GenBank/DDBJ whole genome shotgun (WGS) entry which is preliminary data.</text>
</comment>
<proteinExistence type="predicted"/>